<keyword evidence="2" id="KW-1185">Reference proteome</keyword>
<dbReference type="AlphaFoldDB" id="A0A1H8LC62"/>
<accession>A0A1H8LC62</accession>
<protein>
    <submittedName>
        <fullName evidence="1">Uncharacterized protein</fullName>
    </submittedName>
</protein>
<reference evidence="2" key="1">
    <citation type="submission" date="2016-10" db="EMBL/GenBank/DDBJ databases">
        <authorList>
            <person name="Varghese N."/>
            <person name="Submissions S."/>
        </authorList>
    </citation>
    <scope>NUCLEOTIDE SEQUENCE [LARGE SCALE GENOMIC DNA]</scope>
    <source>
        <strain evidence="2">CGMCC 1.8704</strain>
    </source>
</reference>
<sequence>MQKKSKTALLLRVKITMCSCSLDMSAVVLSVVYNNNKNTALLHLNAPFQN</sequence>
<dbReference type="Proteomes" id="UP000198657">
    <property type="component" value="Unassembled WGS sequence"/>
</dbReference>
<gene>
    <name evidence="1" type="ORF">SAMN04487942_1620</name>
</gene>
<evidence type="ECO:0000313" key="2">
    <source>
        <dbReference type="Proteomes" id="UP000198657"/>
    </source>
</evidence>
<dbReference type="EMBL" id="FODN01000002">
    <property type="protein sequence ID" value="SEO02760.1"/>
    <property type="molecule type" value="Genomic_DNA"/>
</dbReference>
<proteinExistence type="predicted"/>
<organism evidence="1 2">
    <name type="scientific">Flavobacterium sinopsychrotolerans</name>
    <dbReference type="NCBI Taxonomy" id="604089"/>
    <lineage>
        <taxon>Bacteria</taxon>
        <taxon>Pseudomonadati</taxon>
        <taxon>Bacteroidota</taxon>
        <taxon>Flavobacteriia</taxon>
        <taxon>Flavobacteriales</taxon>
        <taxon>Flavobacteriaceae</taxon>
        <taxon>Flavobacterium</taxon>
    </lineage>
</organism>
<evidence type="ECO:0000313" key="1">
    <source>
        <dbReference type="EMBL" id="SEO02760.1"/>
    </source>
</evidence>
<name>A0A1H8LC62_9FLAO</name>